<evidence type="ECO:0000256" key="1">
    <source>
        <dbReference type="SAM" id="MobiDB-lite"/>
    </source>
</evidence>
<dbReference type="EMBL" id="FNIW01000015">
    <property type="protein sequence ID" value="SDO31014.1"/>
    <property type="molecule type" value="Genomic_DNA"/>
</dbReference>
<dbReference type="Proteomes" id="UP000199134">
    <property type="component" value="Unassembled WGS sequence"/>
</dbReference>
<feature type="compositionally biased region" description="Polar residues" evidence="1">
    <location>
        <begin position="263"/>
        <end position="276"/>
    </location>
</feature>
<reference evidence="3 4" key="2">
    <citation type="submission" date="2016-10" db="EMBL/GenBank/DDBJ databases">
        <authorList>
            <person name="Varghese N."/>
            <person name="Submissions S."/>
        </authorList>
    </citation>
    <scope>NUCLEOTIDE SEQUENCE</scope>
    <source>
        <strain evidence="3">BP1-145</strain>
        <strain evidence="4">BP1-148</strain>
    </source>
</reference>
<evidence type="ECO:0000313" key="3">
    <source>
        <dbReference type="EMBL" id="SDO31014.1"/>
    </source>
</evidence>
<reference evidence="2 5" key="1">
    <citation type="submission" date="2016-10" db="EMBL/GenBank/DDBJ databases">
        <authorList>
            <person name="de Groot N.N."/>
        </authorList>
    </citation>
    <scope>NUCLEOTIDE SEQUENCE [LARGE SCALE GENOMIC DNA]</scope>
    <source>
        <strain evidence="5">BP1-145</strain>
        <strain evidence="2">BP1-148</strain>
    </source>
</reference>
<feature type="compositionally biased region" description="Basic and acidic residues" evidence="1">
    <location>
        <begin position="494"/>
        <end position="505"/>
    </location>
</feature>
<keyword evidence="4" id="KW-1185">Reference proteome</keyword>
<proteinExistence type="predicted"/>
<protein>
    <submittedName>
        <fullName evidence="3">VirE N-terminal domain-containing protein</fullName>
    </submittedName>
</protein>
<dbReference type="OrthoDB" id="1056232at2"/>
<accession>A0A1H0IHV3</accession>
<feature type="region of interest" description="Disordered" evidence="1">
    <location>
        <begin position="237"/>
        <end position="276"/>
    </location>
</feature>
<feature type="compositionally biased region" description="Basic and acidic residues" evidence="1">
    <location>
        <begin position="237"/>
        <end position="262"/>
    </location>
</feature>
<gene>
    <name evidence="3" type="ORF">SAMN04487900_1153</name>
    <name evidence="2" type="ORF">SAMN04487901_11266</name>
</gene>
<dbReference type="AlphaFoldDB" id="A0A1H0IHV3"/>
<sequence>MFCYQDNQYFSPAEVCSREKFHELLDSADVKWKIETLRSARLPGAIEKWGSNSEFQKFCLKEAAKKKTGEAFQALTDEEKLCRWANNLKESLPCLIFGGREFDEKQLKKDKTKVMRRRLLASIHLSGLFMFDADHIDNPREVYERTQVEGFPWVVVFAHNTSSGKGLRIVSKARPEIGNIADNQIELARALGVKADASCIDASRISYVPRREDVYFLDEDELFNYYGEEFVQKYEEEYRQGHTEPTDKTHSFDDFNSKEERSQGVNPPTSNLQSQTSNLNLTYHGIEYKEICEAWQTAQGGAPATGDRHRTMLQLALDLRYICDNQPEMVDRVLRMCGFVQDVIRERGDKEVTDIAHTACERKLYKDIPKRMQGVLESVGIHASKPDGAAKSVGAVEVPYEQFAERLEPLLCAPYAEACKGVSRHNWLGAVMASGAMYCTLMTRCWYKHFNGARQRMNPQVLIIGDPASGKSFAKDLDDQIMCAMRAQDEEVRAQETRYKQEQKKRGTSSKAQKQDALVEPEGMIRYLPTKTSNNIFFRRLKRAKEMVDGEVLPMHLYMFDSELDSSISAQSGGAWIGKHDLELKAFHNELSGVDYANGDSINDILPVYWNSVTTGTQISLYKKFTMRNINDGLCSRVAIFQMEVARYQMVKKKMVDWQANEALKQWGFRFEQLHGELPLERLTDHVYELCELSAQEAEAADDHVLDYLRKRAVFYATWLTVPRIIGRQYEQFKKTGQLDINDDDLKFSTLIYDAVIYFQDHFFGQMLQDSWDNAAREYVPRRKNSKNADAYRDLPETFTTREVMDVLDIEENPAAKQCQRWMMHGFVERIKKGKYRKLLKEIMV</sequence>
<accession>A0A1G7Y5C9</accession>
<organism evidence="3 5">
    <name type="scientific">Prevotella communis</name>
    <dbReference type="NCBI Taxonomy" id="2913614"/>
    <lineage>
        <taxon>Bacteria</taxon>
        <taxon>Pseudomonadati</taxon>
        <taxon>Bacteroidota</taxon>
        <taxon>Bacteroidia</taxon>
        <taxon>Bacteroidales</taxon>
        <taxon>Prevotellaceae</taxon>
        <taxon>Prevotella</taxon>
    </lineage>
</organism>
<name>A0A1H0IHV3_9BACT</name>
<dbReference type="STRING" id="645274.SAMN04487901_11266"/>
<evidence type="ECO:0000313" key="2">
    <source>
        <dbReference type="EMBL" id="SDG91466.1"/>
    </source>
</evidence>
<feature type="region of interest" description="Disordered" evidence="1">
    <location>
        <begin position="494"/>
        <end position="515"/>
    </location>
</feature>
<evidence type="ECO:0000313" key="5">
    <source>
        <dbReference type="Proteomes" id="UP000199134"/>
    </source>
</evidence>
<dbReference type="RefSeq" id="WP_091818365.1">
    <property type="nucleotide sequence ID" value="NZ_FNCQ01000012.1"/>
</dbReference>
<evidence type="ECO:0000313" key="4">
    <source>
        <dbReference type="Proteomes" id="UP000198779"/>
    </source>
</evidence>
<dbReference type="EMBL" id="FNCQ01000012">
    <property type="protein sequence ID" value="SDG91466.1"/>
    <property type="molecule type" value="Genomic_DNA"/>
</dbReference>
<dbReference type="Proteomes" id="UP000198779">
    <property type="component" value="Unassembled WGS sequence"/>
</dbReference>